<feature type="transmembrane region" description="Helical" evidence="7">
    <location>
        <begin position="48"/>
        <end position="73"/>
    </location>
</feature>
<feature type="domain" description="RDD" evidence="8">
    <location>
        <begin position="42"/>
        <end position="214"/>
    </location>
</feature>
<comment type="subcellular location">
    <subcellularLocation>
        <location evidence="1">Cell membrane</location>
        <topology evidence="1">Multi-pass membrane protein</topology>
    </subcellularLocation>
</comment>
<dbReference type="EMBL" id="CABWIE010000036">
    <property type="protein sequence ID" value="VWM03038.1"/>
    <property type="molecule type" value="Genomic_DNA"/>
</dbReference>
<accession>A0A5K1JE20</accession>
<dbReference type="Proteomes" id="UP000361836">
    <property type="component" value="Unassembled WGS sequence"/>
</dbReference>
<name>A0A5K1JE20_9ACTN</name>
<evidence type="ECO:0000259" key="8">
    <source>
        <dbReference type="Pfam" id="PF06271"/>
    </source>
</evidence>
<evidence type="ECO:0000256" key="7">
    <source>
        <dbReference type="SAM" id="Phobius"/>
    </source>
</evidence>
<dbReference type="GO" id="GO:0005886">
    <property type="term" value="C:plasma membrane"/>
    <property type="evidence" value="ECO:0007669"/>
    <property type="project" value="UniProtKB-SubCell"/>
</dbReference>
<feature type="transmembrane region" description="Helical" evidence="7">
    <location>
        <begin position="180"/>
        <end position="202"/>
    </location>
</feature>
<keyword evidence="5 7" id="KW-0472">Membrane</keyword>
<evidence type="ECO:0000313" key="10">
    <source>
        <dbReference type="Proteomes" id="UP000361836"/>
    </source>
</evidence>
<dbReference type="InterPro" id="IPR010432">
    <property type="entry name" value="RDD"/>
</dbReference>
<dbReference type="AlphaFoldDB" id="A0A5K1JE20"/>
<dbReference type="Pfam" id="PF06271">
    <property type="entry name" value="RDD"/>
    <property type="match status" value="1"/>
</dbReference>
<dbReference type="PANTHER" id="PTHR36115">
    <property type="entry name" value="PROLINE-RICH ANTIGEN HOMOLOG-RELATED"/>
    <property type="match status" value="1"/>
</dbReference>
<protein>
    <submittedName>
        <fullName evidence="9">RDD family protein</fullName>
    </submittedName>
</protein>
<sequence>MAKKRKERPRAATAEQMPSPAASTVSKIHKESKASAFSILPAPPLSRLYAYAIDWILGGIVSGLPAVLVYLALTHKNAMLPDLYVFEAMGYPWSVGIVVGLSCVLAAIAYFVLIPLLAWPGQTPGKRIAHVRVATLDGRLPSIGRLIWRQVIVGFLLEGSGYVVSRYIRETMVLVTRVDVNYYWEIAGMIITAVSLLMFLIVPARRCVHDCLAGTRVVPTEGHPLYQD</sequence>
<evidence type="ECO:0000256" key="1">
    <source>
        <dbReference type="ARBA" id="ARBA00004651"/>
    </source>
</evidence>
<feature type="transmembrane region" description="Helical" evidence="7">
    <location>
        <begin position="93"/>
        <end position="119"/>
    </location>
</feature>
<dbReference type="PANTHER" id="PTHR36115:SF6">
    <property type="entry name" value="PROLINE-RICH ANTIGEN HOMOLOG"/>
    <property type="match status" value="1"/>
</dbReference>
<feature type="transmembrane region" description="Helical" evidence="7">
    <location>
        <begin position="146"/>
        <end position="168"/>
    </location>
</feature>
<evidence type="ECO:0000256" key="5">
    <source>
        <dbReference type="ARBA" id="ARBA00023136"/>
    </source>
</evidence>
<proteinExistence type="predicted"/>
<feature type="region of interest" description="Disordered" evidence="6">
    <location>
        <begin position="1"/>
        <end position="25"/>
    </location>
</feature>
<keyword evidence="4 7" id="KW-1133">Transmembrane helix</keyword>
<reference evidence="9 10" key="1">
    <citation type="submission" date="2019-10" db="EMBL/GenBank/DDBJ databases">
        <authorList>
            <person name="Wolf R A."/>
        </authorList>
    </citation>
    <scope>NUCLEOTIDE SEQUENCE [LARGE SCALE GENOMIC DNA]</scope>
    <source>
        <strain evidence="9">Collinsella_aerofaciens_MC2</strain>
    </source>
</reference>
<evidence type="ECO:0000256" key="2">
    <source>
        <dbReference type="ARBA" id="ARBA00022475"/>
    </source>
</evidence>
<gene>
    <name evidence="9" type="ORF">KCJAJFAP_01235</name>
</gene>
<keyword evidence="2" id="KW-1003">Cell membrane</keyword>
<evidence type="ECO:0000256" key="3">
    <source>
        <dbReference type="ARBA" id="ARBA00022692"/>
    </source>
</evidence>
<keyword evidence="3 7" id="KW-0812">Transmembrane</keyword>
<keyword evidence="10" id="KW-1185">Reference proteome</keyword>
<organism evidence="9 10">
    <name type="scientific">Collinsella aerofaciens</name>
    <dbReference type="NCBI Taxonomy" id="74426"/>
    <lineage>
        <taxon>Bacteria</taxon>
        <taxon>Bacillati</taxon>
        <taxon>Actinomycetota</taxon>
        <taxon>Coriobacteriia</taxon>
        <taxon>Coriobacteriales</taxon>
        <taxon>Coriobacteriaceae</taxon>
        <taxon>Collinsella</taxon>
    </lineage>
</organism>
<evidence type="ECO:0000313" key="9">
    <source>
        <dbReference type="EMBL" id="VWM03038.1"/>
    </source>
</evidence>
<dbReference type="InterPro" id="IPR051791">
    <property type="entry name" value="Pra-immunoreactive"/>
</dbReference>
<evidence type="ECO:0000256" key="6">
    <source>
        <dbReference type="SAM" id="MobiDB-lite"/>
    </source>
</evidence>
<evidence type="ECO:0000256" key="4">
    <source>
        <dbReference type="ARBA" id="ARBA00022989"/>
    </source>
</evidence>
<dbReference type="RefSeq" id="WP_152077259.1">
    <property type="nucleotide sequence ID" value="NZ_CAAKNU010000010.1"/>
</dbReference>